<dbReference type="GO" id="GO:0005506">
    <property type="term" value="F:iron ion binding"/>
    <property type="evidence" value="ECO:0007669"/>
    <property type="project" value="InterPro"/>
</dbReference>
<keyword evidence="12" id="KW-0472">Membrane</keyword>
<organism evidence="15 16">
    <name type="scientific">Rhamnusium bicolor</name>
    <dbReference type="NCBI Taxonomy" id="1586634"/>
    <lineage>
        <taxon>Eukaryota</taxon>
        <taxon>Metazoa</taxon>
        <taxon>Ecdysozoa</taxon>
        <taxon>Arthropoda</taxon>
        <taxon>Hexapoda</taxon>
        <taxon>Insecta</taxon>
        <taxon>Pterygota</taxon>
        <taxon>Neoptera</taxon>
        <taxon>Endopterygota</taxon>
        <taxon>Coleoptera</taxon>
        <taxon>Polyphaga</taxon>
        <taxon>Cucujiformia</taxon>
        <taxon>Chrysomeloidea</taxon>
        <taxon>Cerambycidae</taxon>
        <taxon>Lepturinae</taxon>
        <taxon>Rhagiini</taxon>
        <taxon>Rhamnusium</taxon>
    </lineage>
</organism>
<sequence>MAQYIYNQCPGARYSGVYQFVQPILLVKDPELIKQLYIKDFDHFVDHMEFIPADADPLWNKGLLSLKGNSPFLGQEWRDMRILLTPSYTSSKIKSMFVLMTECAENFLEHFLKKNEDIITLEVKDVFTRFTNDVIATTAFGVKVDSMAEPNNTLYLMAKEATNFSGFWKTFKILLYLIFPQFSYFLQVNIYNSEVSRFFRELINDTIKTREERGIIRHDMLNLFMEARKGTDKHEDNGIIDTEFATAQGSDLETQRKWPNFPVADRVCTKPYVIQATSPDETPVQLEKGTVLWIPTFALHRDPKFYPNPEHFDPERFSDENKVNIKPYTYLPFGGGPRNCIGSRFALLETKVVFFYILQHFEFVPVEKTQIPLEMCKKNFSMTAADGFWLGLKRIKK</sequence>
<protein>
    <recommendedName>
        <fullName evidence="17">Cytochrome P450</fullName>
    </recommendedName>
</protein>
<evidence type="ECO:0000256" key="14">
    <source>
        <dbReference type="RuleBase" id="RU000461"/>
    </source>
</evidence>
<keyword evidence="10 13" id="KW-0408">Iron</keyword>
<keyword evidence="11 14" id="KW-0503">Monooxygenase</keyword>
<keyword evidence="9 14" id="KW-0560">Oxidoreductase</keyword>
<dbReference type="InterPro" id="IPR036396">
    <property type="entry name" value="Cyt_P450_sf"/>
</dbReference>
<reference evidence="15" key="1">
    <citation type="journal article" date="2023" name="Insect Mol. Biol.">
        <title>Genome sequencing provides insights into the evolution of gene families encoding plant cell wall-degrading enzymes in longhorned beetles.</title>
        <authorList>
            <person name="Shin N.R."/>
            <person name="Okamura Y."/>
            <person name="Kirsch R."/>
            <person name="Pauchet Y."/>
        </authorList>
    </citation>
    <scope>NUCLEOTIDE SEQUENCE</scope>
    <source>
        <strain evidence="15">RBIC_L_NR</strain>
    </source>
</reference>
<keyword evidence="6 13" id="KW-0479">Metal-binding</keyword>
<evidence type="ECO:0008006" key="17">
    <source>
        <dbReference type="Google" id="ProtNLM"/>
    </source>
</evidence>
<keyword evidence="16" id="KW-1185">Reference proteome</keyword>
<dbReference type="Proteomes" id="UP001162156">
    <property type="component" value="Unassembled WGS sequence"/>
</dbReference>
<feature type="binding site" description="axial binding residue" evidence="13">
    <location>
        <position position="340"/>
    </location>
    <ligand>
        <name>heme</name>
        <dbReference type="ChEBI" id="CHEBI:30413"/>
    </ligand>
    <ligandPart>
        <name>Fe</name>
        <dbReference type="ChEBI" id="CHEBI:18248"/>
    </ligandPart>
</feature>
<evidence type="ECO:0000256" key="12">
    <source>
        <dbReference type="ARBA" id="ARBA00023136"/>
    </source>
</evidence>
<comment type="caution">
    <text evidence="15">The sequence shown here is derived from an EMBL/GenBank/DDBJ whole genome shotgun (WGS) entry which is preliminary data.</text>
</comment>
<evidence type="ECO:0000313" key="16">
    <source>
        <dbReference type="Proteomes" id="UP001162156"/>
    </source>
</evidence>
<dbReference type="PROSITE" id="PS00086">
    <property type="entry name" value="CYTOCHROME_P450"/>
    <property type="match status" value="1"/>
</dbReference>
<dbReference type="GO" id="GO:0016705">
    <property type="term" value="F:oxidoreductase activity, acting on paired donors, with incorporation or reduction of molecular oxygen"/>
    <property type="evidence" value="ECO:0007669"/>
    <property type="project" value="InterPro"/>
</dbReference>
<evidence type="ECO:0000256" key="6">
    <source>
        <dbReference type="ARBA" id="ARBA00022723"/>
    </source>
</evidence>
<keyword evidence="5 13" id="KW-0349">Heme</keyword>
<comment type="cofactor">
    <cofactor evidence="1 13">
        <name>heme</name>
        <dbReference type="ChEBI" id="CHEBI:30413"/>
    </cofactor>
</comment>
<dbReference type="GO" id="GO:0004497">
    <property type="term" value="F:monooxygenase activity"/>
    <property type="evidence" value="ECO:0007669"/>
    <property type="project" value="UniProtKB-KW"/>
</dbReference>
<dbReference type="EMBL" id="JANEYF010001256">
    <property type="protein sequence ID" value="KAJ8965321.1"/>
    <property type="molecule type" value="Genomic_DNA"/>
</dbReference>
<evidence type="ECO:0000256" key="13">
    <source>
        <dbReference type="PIRSR" id="PIRSR602402-1"/>
    </source>
</evidence>
<evidence type="ECO:0000256" key="4">
    <source>
        <dbReference type="ARBA" id="ARBA00010617"/>
    </source>
</evidence>
<proteinExistence type="inferred from homology"/>
<dbReference type="CDD" id="cd11056">
    <property type="entry name" value="CYP6-like"/>
    <property type="match status" value="1"/>
</dbReference>
<evidence type="ECO:0000313" key="15">
    <source>
        <dbReference type="EMBL" id="KAJ8965321.1"/>
    </source>
</evidence>
<dbReference type="PANTHER" id="PTHR24292">
    <property type="entry name" value="CYTOCHROME P450"/>
    <property type="match status" value="1"/>
</dbReference>
<evidence type="ECO:0000256" key="1">
    <source>
        <dbReference type="ARBA" id="ARBA00001971"/>
    </source>
</evidence>
<evidence type="ECO:0000256" key="11">
    <source>
        <dbReference type="ARBA" id="ARBA00023033"/>
    </source>
</evidence>
<keyword evidence="8" id="KW-0492">Microsome</keyword>
<dbReference type="SUPFAM" id="SSF48264">
    <property type="entry name" value="Cytochrome P450"/>
    <property type="match status" value="1"/>
</dbReference>
<comment type="similarity">
    <text evidence="4 14">Belongs to the cytochrome P450 family.</text>
</comment>
<dbReference type="InterPro" id="IPR017972">
    <property type="entry name" value="Cyt_P450_CS"/>
</dbReference>
<name>A0AAV8ZKT0_9CUCU</name>
<dbReference type="InterPro" id="IPR050476">
    <property type="entry name" value="Insect_CytP450_Detox"/>
</dbReference>
<evidence type="ECO:0000256" key="10">
    <source>
        <dbReference type="ARBA" id="ARBA00023004"/>
    </source>
</evidence>
<evidence type="ECO:0000256" key="8">
    <source>
        <dbReference type="ARBA" id="ARBA00022848"/>
    </source>
</evidence>
<keyword evidence="7" id="KW-0256">Endoplasmic reticulum</keyword>
<dbReference type="PRINTS" id="PR00464">
    <property type="entry name" value="EP450II"/>
</dbReference>
<evidence type="ECO:0000256" key="7">
    <source>
        <dbReference type="ARBA" id="ARBA00022824"/>
    </source>
</evidence>
<dbReference type="InterPro" id="IPR002402">
    <property type="entry name" value="Cyt_P450_E_grp-II"/>
</dbReference>
<evidence type="ECO:0000256" key="5">
    <source>
        <dbReference type="ARBA" id="ARBA00022617"/>
    </source>
</evidence>
<comment type="subcellular location">
    <subcellularLocation>
        <location evidence="3">Endoplasmic reticulum membrane</location>
        <topology evidence="3">Peripheral membrane protein</topology>
    </subcellularLocation>
    <subcellularLocation>
        <location evidence="2">Microsome membrane</location>
        <topology evidence="2">Peripheral membrane protein</topology>
    </subcellularLocation>
</comment>
<evidence type="ECO:0000256" key="3">
    <source>
        <dbReference type="ARBA" id="ARBA00004406"/>
    </source>
</evidence>
<dbReference type="AlphaFoldDB" id="A0AAV8ZKT0"/>
<evidence type="ECO:0000256" key="2">
    <source>
        <dbReference type="ARBA" id="ARBA00004174"/>
    </source>
</evidence>
<dbReference type="PANTHER" id="PTHR24292:SF54">
    <property type="entry name" value="CYP9F3-RELATED"/>
    <property type="match status" value="1"/>
</dbReference>
<accession>A0AAV8ZKT0</accession>
<dbReference type="Gene3D" id="1.10.630.10">
    <property type="entry name" value="Cytochrome P450"/>
    <property type="match status" value="2"/>
</dbReference>
<dbReference type="GO" id="GO:0005789">
    <property type="term" value="C:endoplasmic reticulum membrane"/>
    <property type="evidence" value="ECO:0007669"/>
    <property type="project" value="UniProtKB-SubCell"/>
</dbReference>
<dbReference type="GO" id="GO:0020037">
    <property type="term" value="F:heme binding"/>
    <property type="evidence" value="ECO:0007669"/>
    <property type="project" value="InterPro"/>
</dbReference>
<dbReference type="Pfam" id="PF00067">
    <property type="entry name" value="p450"/>
    <property type="match status" value="2"/>
</dbReference>
<evidence type="ECO:0000256" key="9">
    <source>
        <dbReference type="ARBA" id="ARBA00023002"/>
    </source>
</evidence>
<gene>
    <name evidence="15" type="ORF">NQ314_004215</name>
</gene>
<dbReference type="InterPro" id="IPR001128">
    <property type="entry name" value="Cyt_P450"/>
</dbReference>